<protein>
    <recommendedName>
        <fullName evidence="3">HD/PDEase domain-containing protein</fullName>
    </recommendedName>
</protein>
<accession>A0A8J3ABF0</accession>
<name>A0A8J3ABF0_9ACTN</name>
<keyword evidence="2" id="KW-1133">Transmembrane helix</keyword>
<comment type="caution">
    <text evidence="4">The sequence shown here is derived from an EMBL/GenBank/DDBJ whole genome shotgun (WGS) entry which is preliminary data.</text>
</comment>
<organism evidence="4 5">
    <name type="scientific">Egicoccus halophilus</name>
    <dbReference type="NCBI Taxonomy" id="1670830"/>
    <lineage>
        <taxon>Bacteria</taxon>
        <taxon>Bacillati</taxon>
        <taxon>Actinomycetota</taxon>
        <taxon>Nitriliruptoria</taxon>
        <taxon>Egicoccales</taxon>
        <taxon>Egicoccaceae</taxon>
        <taxon>Egicoccus</taxon>
    </lineage>
</organism>
<feature type="transmembrane region" description="Helical" evidence="2">
    <location>
        <begin position="261"/>
        <end position="282"/>
    </location>
</feature>
<feature type="compositionally biased region" description="Low complexity" evidence="1">
    <location>
        <begin position="711"/>
        <end position="729"/>
    </location>
</feature>
<dbReference type="InterPro" id="IPR003607">
    <property type="entry name" value="HD/PDEase_dom"/>
</dbReference>
<dbReference type="InterPro" id="IPR011621">
    <property type="entry name" value="Metal-dep_PHydrolase_7TM_intra"/>
</dbReference>
<feature type="compositionally biased region" description="Basic and acidic residues" evidence="1">
    <location>
        <begin position="731"/>
        <end position="742"/>
    </location>
</feature>
<feature type="transmembrane region" description="Helical" evidence="2">
    <location>
        <begin position="321"/>
        <end position="339"/>
    </location>
</feature>
<feature type="domain" description="HD/PDEase" evidence="3">
    <location>
        <begin position="471"/>
        <end position="630"/>
    </location>
</feature>
<dbReference type="Gene3D" id="1.10.3210.10">
    <property type="entry name" value="Hypothetical protein af1432"/>
    <property type="match status" value="1"/>
</dbReference>
<feature type="region of interest" description="Disordered" evidence="1">
    <location>
        <begin position="684"/>
        <end position="742"/>
    </location>
</feature>
<keyword evidence="5" id="KW-1185">Reference proteome</keyword>
<dbReference type="InterPro" id="IPR052722">
    <property type="entry name" value="PgpH_phosphodiesterase"/>
</dbReference>
<proteinExistence type="predicted"/>
<dbReference type="Pfam" id="PF07697">
    <property type="entry name" value="7TMR-HDED"/>
    <property type="match status" value="1"/>
</dbReference>
<dbReference type="Pfam" id="PF01966">
    <property type="entry name" value="HD"/>
    <property type="match status" value="1"/>
</dbReference>
<dbReference type="PANTHER" id="PTHR36442">
    <property type="entry name" value="CYCLIC-DI-AMP PHOSPHODIESTERASE PGPH"/>
    <property type="match status" value="1"/>
</dbReference>
<dbReference type="InterPro" id="IPR011624">
    <property type="entry name" value="Metal-dep_PHydrolase_7TM_extra"/>
</dbReference>
<evidence type="ECO:0000256" key="2">
    <source>
        <dbReference type="SAM" id="Phobius"/>
    </source>
</evidence>
<evidence type="ECO:0000256" key="1">
    <source>
        <dbReference type="SAM" id="MobiDB-lite"/>
    </source>
</evidence>
<gene>
    <name evidence="4" type="ORF">GCM10011354_34860</name>
</gene>
<feature type="transmembrane region" description="Helical" evidence="2">
    <location>
        <begin position="394"/>
        <end position="411"/>
    </location>
</feature>
<feature type="transmembrane region" description="Helical" evidence="2">
    <location>
        <begin position="351"/>
        <end position="374"/>
    </location>
</feature>
<dbReference type="SMART" id="SM00471">
    <property type="entry name" value="HDc"/>
    <property type="match status" value="1"/>
</dbReference>
<dbReference type="InterPro" id="IPR006675">
    <property type="entry name" value="HDIG_dom"/>
</dbReference>
<sequence length="742" mass="78624">MWHRIAAVLLVVVVVPLVVAIGAVADEQPIREGEPAPRTVFADEAIREVDEEATEQARQTAAQSVDPVEVFNPGAQAEIVSETRQIFAAVRGVREPPDAGGDVPPMTPSRAQQLEALEQEQLGLEPEVLDALLSVPLTQLATVEQVTVAIAQGFARQPVPEDEVQQLLADQLPVELAVQSLPGDTAETIVDPVLRTVMRPTVVVDPDATTARRERAAEETEELASTWRPGQAIVREGEIVGPMQARAIESLGLSGSSPARALLRALAAMAMVAVIGGVYLHRMQPRVWVTGKKLLLLGLLVTAYAGLVVGATAVTGATSNGWAYVVPAGALAMLAALLIHPVVGISTMLPAAVLVLLVEPSAAPVALFAAAAVLVSVPLTTRISSRSDLRSATLRAGLSYPVLAAVLVLVFGPRDELVTAVLAGALNGLVTAIAVQGAMPFLENLFRLPTVTALLDLADRNHPLLRELEAKALGSYNHSVMVASLCERACRAIGAQPLLGSVAALYHDIGKVRQPHFFIENQQGIANPHDDLEPEVSAVIIQNHVVDGVEMATEYRLPPEVVACIGSHHGTMLVSYFFDRAVEAAGGDHDAVDEEHFRYKGHKPRSKEAAVLLLADCCEAATRAMAMSRGTLPRDDIESTVDRLLQERVDDGQFEECDLTFRELMTARDTIVESLVGIYHPRIAYPGKPQPATSVSSDGAGPVGDTEASDGDAPGANGDGAPPAAGSDGVLPERESRVEHTR</sequence>
<dbReference type="NCBIfam" id="TIGR00277">
    <property type="entry name" value="HDIG"/>
    <property type="match status" value="1"/>
</dbReference>
<feature type="transmembrane region" description="Helical" evidence="2">
    <location>
        <begin position="294"/>
        <end position="315"/>
    </location>
</feature>
<dbReference type="Proteomes" id="UP000650511">
    <property type="component" value="Unassembled WGS sequence"/>
</dbReference>
<dbReference type="SUPFAM" id="SSF109604">
    <property type="entry name" value="HD-domain/PDEase-like"/>
    <property type="match status" value="1"/>
</dbReference>
<evidence type="ECO:0000259" key="3">
    <source>
        <dbReference type="SMART" id="SM00471"/>
    </source>
</evidence>
<dbReference type="EMBL" id="BMHA01000016">
    <property type="protein sequence ID" value="GGI09595.1"/>
    <property type="molecule type" value="Genomic_DNA"/>
</dbReference>
<evidence type="ECO:0000313" key="4">
    <source>
        <dbReference type="EMBL" id="GGI09595.1"/>
    </source>
</evidence>
<reference evidence="4" key="1">
    <citation type="journal article" date="2014" name="Int. J. Syst. Evol. Microbiol.">
        <title>Complete genome sequence of Corynebacterium casei LMG S-19264T (=DSM 44701T), isolated from a smear-ripened cheese.</title>
        <authorList>
            <consortium name="US DOE Joint Genome Institute (JGI-PGF)"/>
            <person name="Walter F."/>
            <person name="Albersmeier A."/>
            <person name="Kalinowski J."/>
            <person name="Ruckert C."/>
        </authorList>
    </citation>
    <scope>NUCLEOTIDE SEQUENCE</scope>
    <source>
        <strain evidence="4">CGMCC 1.14988</strain>
    </source>
</reference>
<feature type="transmembrane region" description="Helical" evidence="2">
    <location>
        <begin position="418"/>
        <end position="439"/>
    </location>
</feature>
<dbReference type="PANTHER" id="PTHR36442:SF1">
    <property type="entry name" value="CYCLIC-DI-AMP PHOSPHODIESTERASE PGPH"/>
    <property type="match status" value="1"/>
</dbReference>
<reference evidence="4" key="2">
    <citation type="submission" date="2020-09" db="EMBL/GenBank/DDBJ databases">
        <authorList>
            <person name="Sun Q."/>
            <person name="Zhou Y."/>
        </authorList>
    </citation>
    <scope>NUCLEOTIDE SEQUENCE</scope>
    <source>
        <strain evidence="4">CGMCC 1.14988</strain>
    </source>
</reference>
<dbReference type="CDD" id="cd00077">
    <property type="entry name" value="HDc"/>
    <property type="match status" value="1"/>
</dbReference>
<keyword evidence="2" id="KW-0472">Membrane</keyword>
<dbReference type="Pfam" id="PF07698">
    <property type="entry name" value="7TM-7TMR_HD"/>
    <property type="match status" value="1"/>
</dbReference>
<dbReference type="AlphaFoldDB" id="A0A8J3ABF0"/>
<dbReference type="InterPro" id="IPR006674">
    <property type="entry name" value="HD_domain"/>
</dbReference>
<keyword evidence="2" id="KW-0812">Transmembrane</keyword>
<evidence type="ECO:0000313" key="5">
    <source>
        <dbReference type="Proteomes" id="UP000650511"/>
    </source>
</evidence>